<feature type="transmembrane region" description="Helical" evidence="1">
    <location>
        <begin position="12"/>
        <end position="36"/>
    </location>
</feature>
<dbReference type="Pfam" id="PF12822">
    <property type="entry name" value="ECF_trnsprt"/>
    <property type="match status" value="1"/>
</dbReference>
<feature type="transmembrane region" description="Helical" evidence="1">
    <location>
        <begin position="77"/>
        <end position="98"/>
    </location>
</feature>
<organism evidence="2 3">
    <name type="scientific">Candidatus Enterococcus myersii</name>
    <dbReference type="NCBI Taxonomy" id="2815322"/>
    <lineage>
        <taxon>Bacteria</taxon>
        <taxon>Bacillati</taxon>
        <taxon>Bacillota</taxon>
        <taxon>Bacilli</taxon>
        <taxon>Lactobacillales</taxon>
        <taxon>Enterococcaceae</taxon>
        <taxon>Enterococcus</taxon>
    </lineage>
</organism>
<dbReference type="InterPro" id="IPR024529">
    <property type="entry name" value="ECF_trnsprt_substrate-spec"/>
</dbReference>
<accession>A0ABS3HA98</accession>
<evidence type="ECO:0000313" key="3">
    <source>
        <dbReference type="Proteomes" id="UP000664256"/>
    </source>
</evidence>
<dbReference type="Gene3D" id="1.10.1760.20">
    <property type="match status" value="1"/>
</dbReference>
<protein>
    <submittedName>
        <fullName evidence="2">ECF transporter S component</fullName>
    </submittedName>
</protein>
<dbReference type="RefSeq" id="WP_206904063.1">
    <property type="nucleotide sequence ID" value="NZ_JAFLVT010000015.1"/>
</dbReference>
<feature type="transmembrane region" description="Helical" evidence="1">
    <location>
        <begin position="154"/>
        <end position="173"/>
    </location>
</feature>
<dbReference type="Proteomes" id="UP000664256">
    <property type="component" value="Unassembled WGS sequence"/>
</dbReference>
<gene>
    <name evidence="2" type="ORF">JZO76_10610</name>
</gene>
<feature type="transmembrane region" description="Helical" evidence="1">
    <location>
        <begin position="43"/>
        <end position="71"/>
    </location>
</feature>
<keyword evidence="1" id="KW-1133">Transmembrane helix</keyword>
<comment type="caution">
    <text evidence="2">The sequence shown here is derived from an EMBL/GenBank/DDBJ whole genome shotgun (WGS) entry which is preliminary data.</text>
</comment>
<feature type="transmembrane region" description="Helical" evidence="1">
    <location>
        <begin position="110"/>
        <end position="134"/>
    </location>
</feature>
<keyword evidence="1" id="KW-0812">Transmembrane</keyword>
<keyword evidence="3" id="KW-1185">Reference proteome</keyword>
<evidence type="ECO:0000256" key="1">
    <source>
        <dbReference type="SAM" id="Phobius"/>
    </source>
</evidence>
<sequence>MNNLKLSQTRFITQTAFMIALTVIFQVATIGFGQLVTGSLVNLILIVTVALTGEISGLVVALLSPIFAFFLGIGPQFPQLIICIMLGNAVLVTTWFFLLKNQSTYRFSRLIFSAVSGAILKFSVLWLLVVKLVLPFFLVAKIPTQSVQTLTQMFSLPQLITALIGGVVGSIVIPQLNRIYRRSIQTN</sequence>
<reference evidence="2 3" key="1">
    <citation type="submission" date="2021-03" db="EMBL/GenBank/DDBJ databases">
        <title>Enterococcal diversity collection.</title>
        <authorList>
            <person name="Gilmore M.S."/>
            <person name="Schwartzman J."/>
            <person name="Van Tyne D."/>
            <person name="Martin M."/>
            <person name="Earl A.M."/>
            <person name="Manson A.L."/>
            <person name="Straub T."/>
            <person name="Salamzade R."/>
            <person name="Saavedra J."/>
            <person name="Lebreton F."/>
            <person name="Prichula J."/>
            <person name="Schaufler K."/>
            <person name="Gaca A."/>
            <person name="Sgardioli B."/>
            <person name="Wagenaar J."/>
            <person name="Strong T."/>
        </authorList>
    </citation>
    <scope>NUCLEOTIDE SEQUENCE [LARGE SCALE GENOMIC DNA]</scope>
    <source>
        <strain evidence="2 3">MJM12</strain>
    </source>
</reference>
<proteinExistence type="predicted"/>
<evidence type="ECO:0000313" key="2">
    <source>
        <dbReference type="EMBL" id="MBO0449972.1"/>
    </source>
</evidence>
<name>A0ABS3HA98_9ENTE</name>
<keyword evidence="1" id="KW-0472">Membrane</keyword>
<dbReference type="EMBL" id="JAFLVT010000015">
    <property type="protein sequence ID" value="MBO0449972.1"/>
    <property type="molecule type" value="Genomic_DNA"/>
</dbReference>